<sequence>MYTDKTSPARTFHGSHDTFLVSHLAITVSLHVAADAFKMKSGQDKRKTERPTARERRTSVTTQRDATSAAVGDAGGGGVSNLIYHRVAAAGAAAGPPRPASSARSTRSLN</sequence>
<comment type="caution">
    <text evidence="2">The sequence shown here is derived from an EMBL/GenBank/DDBJ whole genome shotgun (WGS) entry which is preliminary data.</text>
</comment>
<dbReference type="AlphaFoldDB" id="A0A4C1VI90"/>
<evidence type="ECO:0000256" key="1">
    <source>
        <dbReference type="SAM" id="MobiDB-lite"/>
    </source>
</evidence>
<proteinExistence type="predicted"/>
<protein>
    <submittedName>
        <fullName evidence="2">Uncharacterized protein</fullName>
    </submittedName>
</protein>
<feature type="region of interest" description="Disordered" evidence="1">
    <location>
        <begin position="39"/>
        <end position="78"/>
    </location>
</feature>
<accession>A0A4C1VI90</accession>
<gene>
    <name evidence="2" type="ORF">EVAR_27853_1</name>
</gene>
<keyword evidence="3" id="KW-1185">Reference proteome</keyword>
<organism evidence="2 3">
    <name type="scientific">Eumeta variegata</name>
    <name type="common">Bagworm moth</name>
    <name type="synonym">Eumeta japonica</name>
    <dbReference type="NCBI Taxonomy" id="151549"/>
    <lineage>
        <taxon>Eukaryota</taxon>
        <taxon>Metazoa</taxon>
        <taxon>Ecdysozoa</taxon>
        <taxon>Arthropoda</taxon>
        <taxon>Hexapoda</taxon>
        <taxon>Insecta</taxon>
        <taxon>Pterygota</taxon>
        <taxon>Neoptera</taxon>
        <taxon>Endopterygota</taxon>
        <taxon>Lepidoptera</taxon>
        <taxon>Glossata</taxon>
        <taxon>Ditrysia</taxon>
        <taxon>Tineoidea</taxon>
        <taxon>Psychidae</taxon>
        <taxon>Oiketicinae</taxon>
        <taxon>Eumeta</taxon>
    </lineage>
</organism>
<reference evidence="2 3" key="1">
    <citation type="journal article" date="2019" name="Commun. Biol.">
        <title>The bagworm genome reveals a unique fibroin gene that provides high tensile strength.</title>
        <authorList>
            <person name="Kono N."/>
            <person name="Nakamura H."/>
            <person name="Ohtoshi R."/>
            <person name="Tomita M."/>
            <person name="Numata K."/>
            <person name="Arakawa K."/>
        </authorList>
    </citation>
    <scope>NUCLEOTIDE SEQUENCE [LARGE SCALE GENOMIC DNA]</scope>
</reference>
<feature type="compositionally biased region" description="Basic and acidic residues" evidence="1">
    <location>
        <begin position="39"/>
        <end position="58"/>
    </location>
</feature>
<feature type="region of interest" description="Disordered" evidence="1">
    <location>
        <begin position="90"/>
        <end position="110"/>
    </location>
</feature>
<evidence type="ECO:0000313" key="3">
    <source>
        <dbReference type="Proteomes" id="UP000299102"/>
    </source>
</evidence>
<dbReference type="EMBL" id="BGZK01000352">
    <property type="protein sequence ID" value="GBP38666.1"/>
    <property type="molecule type" value="Genomic_DNA"/>
</dbReference>
<dbReference type="Proteomes" id="UP000299102">
    <property type="component" value="Unassembled WGS sequence"/>
</dbReference>
<name>A0A4C1VI90_EUMVA</name>
<evidence type="ECO:0000313" key="2">
    <source>
        <dbReference type="EMBL" id="GBP38666.1"/>
    </source>
</evidence>